<proteinExistence type="predicted"/>
<protein>
    <recommendedName>
        <fullName evidence="4">Ig-like domain-containing protein</fullName>
    </recommendedName>
</protein>
<keyword evidence="3" id="KW-1185">Reference proteome</keyword>
<feature type="signal peptide" evidence="1">
    <location>
        <begin position="1"/>
        <end position="24"/>
    </location>
</feature>
<evidence type="ECO:0008006" key="4">
    <source>
        <dbReference type="Google" id="ProtNLM"/>
    </source>
</evidence>
<organism evidence="2 3">
    <name type="scientific">Ancylostoma ceylanicum</name>
    <dbReference type="NCBI Taxonomy" id="53326"/>
    <lineage>
        <taxon>Eukaryota</taxon>
        <taxon>Metazoa</taxon>
        <taxon>Ecdysozoa</taxon>
        <taxon>Nematoda</taxon>
        <taxon>Chromadorea</taxon>
        <taxon>Rhabditida</taxon>
        <taxon>Rhabditina</taxon>
        <taxon>Rhabditomorpha</taxon>
        <taxon>Strongyloidea</taxon>
        <taxon>Ancylostomatidae</taxon>
        <taxon>Ancylostomatinae</taxon>
        <taxon>Ancylostoma</taxon>
    </lineage>
</organism>
<evidence type="ECO:0000313" key="2">
    <source>
        <dbReference type="EMBL" id="EYB83788.1"/>
    </source>
</evidence>
<comment type="caution">
    <text evidence="2">The sequence shown here is derived from an EMBL/GenBank/DDBJ whole genome shotgun (WGS) entry which is preliminary data.</text>
</comment>
<sequence length="68" mass="7411">MLPCAVFLIVGIFFLLCNMCNCSGHILLHTSAIMPTSSLDWVAEGKSVSLGDLKIDDEDLFTSLCECQ</sequence>
<gene>
    <name evidence="2" type="primary">Acey_s0329.g2664</name>
    <name evidence="2" type="ORF">Y032_0329g2664</name>
</gene>
<evidence type="ECO:0000256" key="1">
    <source>
        <dbReference type="SAM" id="SignalP"/>
    </source>
</evidence>
<dbReference type="EMBL" id="JARK01001665">
    <property type="protein sequence ID" value="EYB83788.1"/>
    <property type="molecule type" value="Genomic_DNA"/>
</dbReference>
<dbReference type="AlphaFoldDB" id="A0A016RZJ7"/>
<name>A0A016RZJ7_9BILA</name>
<dbReference type="Proteomes" id="UP000024635">
    <property type="component" value="Unassembled WGS sequence"/>
</dbReference>
<feature type="chain" id="PRO_5001485896" description="Ig-like domain-containing protein" evidence="1">
    <location>
        <begin position="25"/>
        <end position="68"/>
    </location>
</feature>
<keyword evidence="1" id="KW-0732">Signal</keyword>
<evidence type="ECO:0000313" key="3">
    <source>
        <dbReference type="Proteomes" id="UP000024635"/>
    </source>
</evidence>
<accession>A0A016RZJ7</accession>
<reference evidence="3" key="1">
    <citation type="journal article" date="2015" name="Nat. Genet.">
        <title>The genome and transcriptome of the zoonotic hookworm Ancylostoma ceylanicum identify infection-specific gene families.</title>
        <authorList>
            <person name="Schwarz E.M."/>
            <person name="Hu Y."/>
            <person name="Antoshechkin I."/>
            <person name="Miller M.M."/>
            <person name="Sternberg P.W."/>
            <person name="Aroian R.V."/>
        </authorList>
    </citation>
    <scope>NUCLEOTIDE SEQUENCE</scope>
    <source>
        <strain evidence="3">HY135</strain>
    </source>
</reference>